<evidence type="ECO:0000313" key="4">
    <source>
        <dbReference type="WBParaSite" id="MBELARI_LOCUS13829"/>
    </source>
</evidence>
<feature type="region of interest" description="Disordered" evidence="1">
    <location>
        <begin position="728"/>
        <end position="762"/>
    </location>
</feature>
<keyword evidence="3" id="KW-1185">Reference proteome</keyword>
<dbReference type="WBParaSite" id="MBELARI_LOCUS13829">
    <property type="protein sequence ID" value="MBELARI_LOCUS13829"/>
    <property type="gene ID" value="MBELARI_LOCUS13829"/>
</dbReference>
<dbReference type="Gene3D" id="3.40.50.300">
    <property type="entry name" value="P-loop containing nucleotide triphosphate hydrolases"/>
    <property type="match status" value="1"/>
</dbReference>
<dbReference type="InterPro" id="IPR027417">
    <property type="entry name" value="P-loop_NTPase"/>
</dbReference>
<feature type="compositionally biased region" description="Pro residues" evidence="1">
    <location>
        <begin position="342"/>
        <end position="376"/>
    </location>
</feature>
<dbReference type="Proteomes" id="UP000887575">
    <property type="component" value="Unassembled WGS sequence"/>
</dbReference>
<feature type="compositionally biased region" description="Low complexity" evidence="1">
    <location>
        <begin position="476"/>
        <end position="494"/>
    </location>
</feature>
<sequence>MVERRESLKLTSKFIGEALGDTLPNVRTVFAGGSRDSIQRESRVVLLLGASNTKKCALVDFMCNYFYGVNLESDERFHIANEKFEASTPSRSITTYVFNDAQTSFRPIVIDTPGVGKEECEKEIHDLFQAWLSLNQHHRIDVVGVVLSSQCRMTSAEENELVKVLDYIPEHMKKNIVLLISDSDGSPINIAVLRRLKLHGHPEYKFNTECMFERKQDDSLKEYLRENYWKMSEKNFSALFEQAERLEPKTISGLPHDDRGFSPGVQRRGLSDATITTTTETVTTRKIMHDTSSSNSVYEYSGGSLGRSLQRPSGFPPPPPSDSDGPSPPPITTLPTAAPITITPPTPTIHVPAVPPAPPGPPPPPPPPPRPPPPPQTAKEPYLPYADDAPEPKRERSHSGNSHYSNVYSESGSTMTKNITYSAETYGTNTLNVQTQEIISPPVTLPTHNEPSPPGSGPPTPPKAAKESAREAFGMSPTTPSPTRRTSPYSPSLTNMLQTEKEEHERSLRASKDELFHSSQVSHHTTGSRHSIHHTGYEDQRHFMRSEGGSESSSRATVIAQSASPHHTTNSSLQERVMSESALQHLNFPSPPAPSYSRRVEELPHGKTVIEEEVIPTSTGYSSTVKKTTTLEFGQGTNVQNALDLLDRYTPIPPKYEEPPSNLSSKYENIGYGATPSGGNARYSENIGYGATPSGGNARYSENIGYGATPSGGNARYSENIGYGATPSGGNARYSEQTVTSGRLPHHPSDESSNRSLSPMNTGTVRYTYNEGTRHYDAYVLSQGSSSDTGAERESGVYAYGTLPELSNTKIHHPQPIAGGAVPQRPIKETVIDDIPTPPPHAKPRESLVGAVAQIGGHDSEVIETKTSPFQRESDSRISRHMLQGTTQQTTHQTGSMIYSNGGRATLADDQARAAAEGVFQPHHAGRVDANGERLSQQYSVVVKKPTVPQHGSRYENLTAAGGMVSDSVTLRETSGRTIRRDAYNSADVRVDDEMARRDEMLRRTTEDVQRDSYVERMAPSRVRPVPTPRNGSNPNTPQIHSAQQNVNTTTMTRSEQNLRRWGDEIPTYPERYPDPTQDPNYEPQHIAEPEDDTDDWSEQGPNGKRMVTDTTTTTTRVHERRQGHSPDLSPHNDPRSPTNHDLNRTYPEYQDQSKDPERNRLLQVENPWAQPPKRDAEANRRKNVAKRSPLSLEGIRCCPPNILCILCLIVAPLFLVIVILTLIICGIAKLH</sequence>
<keyword evidence="2" id="KW-1133">Transmembrane helix</keyword>
<keyword evidence="2" id="KW-0812">Transmembrane</keyword>
<feature type="region of interest" description="Disordered" evidence="1">
    <location>
        <begin position="432"/>
        <end position="574"/>
    </location>
</feature>
<feature type="compositionally biased region" description="Basic and acidic residues" evidence="1">
    <location>
        <begin position="535"/>
        <end position="545"/>
    </location>
</feature>
<name>A0AAF3J3G4_9BILA</name>
<feature type="compositionally biased region" description="Basic and acidic residues" evidence="1">
    <location>
        <begin position="1152"/>
        <end position="1161"/>
    </location>
</feature>
<organism evidence="3 4">
    <name type="scientific">Mesorhabditis belari</name>
    <dbReference type="NCBI Taxonomy" id="2138241"/>
    <lineage>
        <taxon>Eukaryota</taxon>
        <taxon>Metazoa</taxon>
        <taxon>Ecdysozoa</taxon>
        <taxon>Nematoda</taxon>
        <taxon>Chromadorea</taxon>
        <taxon>Rhabditida</taxon>
        <taxon>Rhabditina</taxon>
        <taxon>Rhabditomorpha</taxon>
        <taxon>Rhabditoidea</taxon>
        <taxon>Rhabditidae</taxon>
        <taxon>Mesorhabditinae</taxon>
        <taxon>Mesorhabditis</taxon>
    </lineage>
</organism>
<dbReference type="SUPFAM" id="SSF52540">
    <property type="entry name" value="P-loop containing nucleoside triphosphate hydrolases"/>
    <property type="match status" value="1"/>
</dbReference>
<reference evidence="4" key="1">
    <citation type="submission" date="2024-02" db="UniProtKB">
        <authorList>
            <consortium name="WormBaseParasite"/>
        </authorList>
    </citation>
    <scope>IDENTIFICATION</scope>
</reference>
<feature type="compositionally biased region" description="Basic and acidic residues" evidence="1">
    <location>
        <begin position="499"/>
        <end position="516"/>
    </location>
</feature>
<evidence type="ECO:0000313" key="3">
    <source>
        <dbReference type="Proteomes" id="UP000887575"/>
    </source>
</evidence>
<proteinExistence type="predicted"/>
<keyword evidence="2" id="KW-0472">Membrane</keyword>
<dbReference type="PANTHER" id="PTHR36721:SF1">
    <property type="entry name" value="OS04G0446401 PROTEIN"/>
    <property type="match status" value="1"/>
</dbReference>
<feature type="compositionally biased region" description="Basic and acidic residues" evidence="1">
    <location>
        <begin position="1117"/>
        <end position="1135"/>
    </location>
</feature>
<feature type="compositionally biased region" description="Polar residues" evidence="1">
    <location>
        <begin position="559"/>
        <end position="574"/>
    </location>
</feature>
<feature type="compositionally biased region" description="Low complexity" evidence="1">
    <location>
        <begin position="546"/>
        <end position="555"/>
    </location>
</feature>
<feature type="region of interest" description="Disordered" evidence="1">
    <location>
        <begin position="1020"/>
        <end position="1186"/>
    </location>
</feature>
<feature type="compositionally biased region" description="Pro residues" evidence="1">
    <location>
        <begin position="451"/>
        <end position="462"/>
    </location>
</feature>
<dbReference type="PANTHER" id="PTHR36721">
    <property type="entry name" value="PROLINE-RICH FAMILY PROTEIN"/>
    <property type="match status" value="1"/>
</dbReference>
<feature type="region of interest" description="Disordered" evidence="1">
    <location>
        <begin position="249"/>
        <end position="414"/>
    </location>
</feature>
<dbReference type="AlphaFoldDB" id="A0AAF3J3G4"/>
<feature type="compositionally biased region" description="Pro residues" evidence="1">
    <location>
        <begin position="314"/>
        <end position="332"/>
    </location>
</feature>
<evidence type="ECO:0000256" key="2">
    <source>
        <dbReference type="SAM" id="Phobius"/>
    </source>
</evidence>
<accession>A0AAF3J3G4</accession>
<evidence type="ECO:0000256" key="1">
    <source>
        <dbReference type="SAM" id="MobiDB-lite"/>
    </source>
</evidence>
<feature type="transmembrane region" description="Helical" evidence="2">
    <location>
        <begin position="1201"/>
        <end position="1229"/>
    </location>
</feature>
<protein>
    <submittedName>
        <fullName evidence="4">RNA polymerase II-associated factor 1 homolog</fullName>
    </submittedName>
</protein>
<feature type="compositionally biased region" description="Polar residues" evidence="1">
    <location>
        <begin position="1030"/>
        <end position="1056"/>
    </location>
</feature>
<feature type="compositionally biased region" description="Low complexity" evidence="1">
    <location>
        <begin position="274"/>
        <end position="284"/>
    </location>
</feature>
<feature type="compositionally biased region" description="Polar residues" evidence="1">
    <location>
        <begin position="399"/>
        <end position="414"/>
    </location>
</feature>